<dbReference type="STRING" id="341454.A0A4S2MYC1"/>
<dbReference type="GO" id="GO:0007165">
    <property type="term" value="P:signal transduction"/>
    <property type="evidence" value="ECO:0007669"/>
    <property type="project" value="UniProtKB-ARBA"/>
</dbReference>
<feature type="region of interest" description="Disordered" evidence="3">
    <location>
        <begin position="111"/>
        <end position="142"/>
    </location>
</feature>
<dbReference type="GO" id="GO:0005096">
    <property type="term" value="F:GTPase activator activity"/>
    <property type="evidence" value="ECO:0007669"/>
    <property type="project" value="UniProtKB-KW"/>
</dbReference>
<dbReference type="InParanoid" id="A0A4S2MYC1"/>
<dbReference type="EMBL" id="ML220118">
    <property type="protein sequence ID" value="TGZ81752.1"/>
    <property type="molecule type" value="Genomic_DNA"/>
</dbReference>
<evidence type="ECO:0000259" key="4">
    <source>
        <dbReference type="PROSITE" id="PS50018"/>
    </source>
</evidence>
<protein>
    <recommendedName>
        <fullName evidence="4">Ras-GAP domain-containing protein</fullName>
    </recommendedName>
</protein>
<dbReference type="Gene3D" id="2.30.29.30">
    <property type="entry name" value="Pleckstrin-homology domain (PH domain)/Phosphotyrosine-binding domain (PTB)"/>
    <property type="match status" value="1"/>
</dbReference>
<evidence type="ECO:0000256" key="1">
    <source>
        <dbReference type="ARBA" id="ARBA00022468"/>
    </source>
</evidence>
<organism evidence="5 6">
    <name type="scientific">Ascodesmis nigricans</name>
    <dbReference type="NCBI Taxonomy" id="341454"/>
    <lineage>
        <taxon>Eukaryota</taxon>
        <taxon>Fungi</taxon>
        <taxon>Dikarya</taxon>
        <taxon>Ascomycota</taxon>
        <taxon>Pezizomycotina</taxon>
        <taxon>Pezizomycetes</taxon>
        <taxon>Pezizales</taxon>
        <taxon>Ascodesmidaceae</taxon>
        <taxon>Ascodesmis</taxon>
    </lineage>
</organism>
<dbReference type="SMART" id="SM00323">
    <property type="entry name" value="RasGAP"/>
    <property type="match status" value="1"/>
</dbReference>
<dbReference type="CDD" id="cd05392">
    <property type="entry name" value="RasGAP_Neurofibromin_like"/>
    <property type="match status" value="1"/>
</dbReference>
<dbReference type="InterPro" id="IPR001936">
    <property type="entry name" value="RasGAP_dom"/>
</dbReference>
<dbReference type="InterPro" id="IPR011993">
    <property type="entry name" value="PH-like_dom_sf"/>
</dbReference>
<keyword evidence="1" id="KW-0343">GTPase activation</keyword>
<dbReference type="InterPro" id="IPR036865">
    <property type="entry name" value="CRAL-TRIO_dom_sf"/>
</dbReference>
<dbReference type="Proteomes" id="UP000298138">
    <property type="component" value="Unassembled WGS sequence"/>
</dbReference>
<sequence>MDGDRKLVHTILERLCTRLPIRTGDDLSDVRRNEVVAMSRMTLIEAAKMNIENVISCILHQLEIISRNYENVAPRSRPLLVLLSQTYLVDLMAECTGSHWDAYDAMTRERRAQEEMNEPDAREFVPRRSRSREADPPPLNDDLAQYTMETLLRLTNNNLDDHSSIGSGKAGMNMGHADERSLDGYSRKSTDLEKTAFKVIEYISATNWPLVYQILRNKLKYLRTTAAEDGDASGLQFMSHLSLNQKKLSLVIQEVSGSFLPLRKASQNTLASLLPEAIHRWIDSHPNDFIDLHLTQQRLDPGAETLFDFAVGLSDAAKRRAVLWPLQTALVLLLPEVFIQADANSTGPRGSALAKKLVFLNNLRQALKVPRSAEIAASCLITILRAGSLFPSDSDSALLSFAYDIQNDVREEIFKKSIHGHLDEFAVERDILIKAVVGLCRISVESVVEHLLPRCFANDAPLAFKTTIFGAGAVLATQPNYDDYAPFWKAIAPELRESLQIIASTRPLAGNAHIGLQLPSGEVCLNRSAYRANISTESIDTVGLLYQILELLKIRPFLIYENEKPWNLTDPQAFEYERDNVMNAILRLIYDEDEFIRNSTVLFTKKLMTRESFEWFISSPAMTQNEALIGQVFWFTSSALLFTLSQRLLEFDPRDPGLKTLLSLLHDYLEARASVIEYRKGFQIGDLTIGVSDMQERISANAALERAFLVLLCHIDLEICSMTTHCIALLCEEGRAIVESLEEHPGTASNVMRNFAVYSELSLQHFKIIGPVAFQTRLRKLLTRMSNPSKGIIMAWETVFYRWEFFGHDMLSPGFAATGQVDDKMLMEWRNYSGFLASVGGVCIADVPSHIASGLRAADPAMAGAKWIDRVHMEGDTMSLLEKFMTHCLKLLVCNLARVRETIRHVLGTELNPRLYLQLFRSLETELNVVLDSTKDGPMHEETRTLFTEQVCALLKTIVDRLEETQDTFLAIDLGAMTLSLARFLQNLRDNGTILRVKIRMCNLVELVARKKQIINLRQDLKVRNQLLQILSEWMAPAMNGDTMRPVVLFKRDDMLRLQRDLDRACLRAMVNLLDRLPLQPLEPSNDVDMFDARSNMFIFFFNTFMALLDQGQPTEGRRTETQTASLVRDDAESFRGLAIQALSNLLSANVDIGLKYSLEIGYHESVSTRTAFMVVLTNILTQGTEFGSLGDSTISEKYEQLTDILVNDRKFALALCEHCPSSEVDELTTALLNIFESRGVGLVLLRDLIQQEVDRTDNEADLLRRNCVATKMLSVYAKWKGSDYLHTVLHDILERLVTSSNDLDLEMDPKRGGLSDEELERNGQELRHCAKVFIDEITSSADIVPETFKSICHCIATCVTAKFPEAKYTAVGAFIFLRFFCPAIVSPDTEGLISSPLTKEMRRGLMLIAKIIQGLANNVLFVAKESYMIPLNDFLTGNICQVIQFLRDISVPPKKSQEKMPLETFDFGSRVALHRFLFDHWETIRHKLLFEEKAKLQLQVSEILNGAVMKSSAELPTLEIEQSIKEFSSIVHSLGQPPLDISLGPLQMGVAITPAYSRYQQFMLKHSGRSIEDILAKRIVYEGGETLDGLPVMCFVQRNINPDKIDPELLTYCFLKVLSRMMHKPFAILVDATMHSVANELPDDVCLTARNLMPPEMIKNYKRLYVYNMNSAYRKFFKKSLKTIERSKSPPIVWGQRGIDLILVTSMQDLQQHFSLGAVNLSKETMNCLGDSKFIYSQVKKLTKQSSRQPLDVIVKIGPQYLQITPTQPRELIPGYALMVTTNDIYRISELEDNGSSPWQDNENSFALTAKRAKTMLYFSSPQKTEILKELKRLKDKSSRDVGVDEKSERMMRPEDVPGTMLNISLLNMGSTDPNLRLAAYNLFCAMCEAFRFNMDNQPVSAKGLRIPQDAVSLVTGLSEKLATTEPHLTYDFLTEFFIGWEKSHTHQRALNIRYISPWLSNLYTHVYMGTDETERRRDRMIEIAKKMITMTLSEPRLYTSFQQNVWSIIGKDEALLDIFLEELFQMAFKLGPMSESVETIGSICASFESVTIRSRVIMRLRKTVTRTSSKASSNLTDNAVWNEICVLLRICLAISFDSRVQAQLFLPELFHVITLVVNHGNMLIKSTVHSLLVNSVHSIATSFPLADENVQKLKDLLASLSEPKMYLLFGLNRPELADGAEDRDEALSTWNTMEQLTKTMLEIIQVAAPTTDMANIWRARWMSLLATTAFQTNPPIQPRAFAVMGCLALDEVDDDLLYQVLVVLKTSLARLAKNHDEELLISVINCLSKMMSHVKKESRYQFQFFWMAISLLRLSSPNVFISAAGLLESVLRRLSSLHFFVNDAMIPILMQGRIGCEEPLDLLDKLYGVRFDPENFHFAVAATLTKGLQSPATKTAAIQTLTSFVEIGMANAVGSGEESLYGMHIPLPPYLSMIISRAKHSSEIKQLMWLVGLPLEDLEIRDYPALDVMSERNALLTGILALIDFKSGEEEMQKHAVHFFIHMAKLRPEAFVLL</sequence>
<dbReference type="Gene3D" id="3.40.525.10">
    <property type="entry name" value="CRAL-TRIO lipid binding domain"/>
    <property type="match status" value="1"/>
</dbReference>
<dbReference type="PROSITE" id="PS50018">
    <property type="entry name" value="RAS_GTPASE_ACTIV_2"/>
    <property type="match status" value="1"/>
</dbReference>
<dbReference type="InterPro" id="IPR039360">
    <property type="entry name" value="Ras_GTPase"/>
</dbReference>
<proteinExistence type="predicted"/>
<feature type="compositionally biased region" description="Basic and acidic residues" evidence="3">
    <location>
        <begin position="111"/>
        <end position="135"/>
    </location>
</feature>
<dbReference type="InterPro" id="IPR016024">
    <property type="entry name" value="ARM-type_fold"/>
</dbReference>
<name>A0A4S2MYC1_9PEZI</name>
<dbReference type="PROSITE" id="PS00509">
    <property type="entry name" value="RAS_GTPASE_ACTIV_1"/>
    <property type="match status" value="1"/>
</dbReference>
<keyword evidence="2" id="KW-0597">Phosphoprotein</keyword>
<dbReference type="PANTHER" id="PTHR10194">
    <property type="entry name" value="RAS GTPASE-ACTIVATING PROTEINS"/>
    <property type="match status" value="1"/>
</dbReference>
<accession>A0A4S2MYC1</accession>
<dbReference type="FunCoup" id="A0A4S2MYC1">
    <property type="interactions" value="123"/>
</dbReference>
<evidence type="ECO:0000313" key="6">
    <source>
        <dbReference type="Proteomes" id="UP000298138"/>
    </source>
</evidence>
<dbReference type="OrthoDB" id="28245at2759"/>
<feature type="domain" description="Ras-GAP" evidence="4">
    <location>
        <begin position="1224"/>
        <end position="1418"/>
    </location>
</feature>
<dbReference type="InterPro" id="IPR008936">
    <property type="entry name" value="Rho_GTPase_activation_prot"/>
</dbReference>
<dbReference type="Gene3D" id="1.10.506.10">
    <property type="entry name" value="GTPase Activation - p120gap, domain 1"/>
    <property type="match status" value="2"/>
</dbReference>
<dbReference type="InterPro" id="IPR001251">
    <property type="entry name" value="CRAL-TRIO_dom"/>
</dbReference>
<dbReference type="Pfam" id="PF00616">
    <property type="entry name" value="RasGAP"/>
    <property type="match status" value="2"/>
</dbReference>
<dbReference type="PANTHER" id="PTHR10194:SF142">
    <property type="entry name" value="NEUROFIBROMIN"/>
    <property type="match status" value="1"/>
</dbReference>
<dbReference type="SUPFAM" id="SSF48371">
    <property type="entry name" value="ARM repeat"/>
    <property type="match status" value="1"/>
</dbReference>
<dbReference type="Pfam" id="PF13716">
    <property type="entry name" value="CRAL_TRIO_2"/>
    <property type="match status" value="1"/>
</dbReference>
<dbReference type="SUPFAM" id="SSF48350">
    <property type="entry name" value="GTPase activation domain, GAP"/>
    <property type="match status" value="1"/>
</dbReference>
<dbReference type="InterPro" id="IPR023152">
    <property type="entry name" value="RasGAP_CS"/>
</dbReference>
<gene>
    <name evidence="5" type="ORF">EX30DRAFT_254963</name>
</gene>
<evidence type="ECO:0000256" key="3">
    <source>
        <dbReference type="SAM" id="MobiDB-lite"/>
    </source>
</evidence>
<keyword evidence="6" id="KW-1185">Reference proteome</keyword>
<reference evidence="5 6" key="1">
    <citation type="submission" date="2019-04" db="EMBL/GenBank/DDBJ databases">
        <title>Comparative genomics and transcriptomics to analyze fruiting body development in filamentous ascomycetes.</title>
        <authorList>
            <consortium name="DOE Joint Genome Institute"/>
            <person name="Lutkenhaus R."/>
            <person name="Traeger S."/>
            <person name="Breuer J."/>
            <person name="Kuo A."/>
            <person name="Lipzen A."/>
            <person name="Pangilinan J."/>
            <person name="Dilworth D."/>
            <person name="Sandor L."/>
            <person name="Poggeler S."/>
            <person name="Barry K."/>
            <person name="Grigoriev I.V."/>
            <person name="Nowrousian M."/>
        </authorList>
    </citation>
    <scope>NUCLEOTIDE SEQUENCE [LARGE SCALE GENOMIC DNA]</scope>
    <source>
        <strain evidence="5 6">CBS 389.68</strain>
    </source>
</reference>
<evidence type="ECO:0000256" key="2">
    <source>
        <dbReference type="ARBA" id="ARBA00022553"/>
    </source>
</evidence>
<evidence type="ECO:0000313" key="5">
    <source>
        <dbReference type="EMBL" id="TGZ81752.1"/>
    </source>
</evidence>